<name>A0A0F9PNJ6_9ZZZZ</name>
<gene>
    <name evidence="1" type="ORF">LCGC14_1115430</name>
</gene>
<dbReference type="EMBL" id="LAZR01005125">
    <property type="protein sequence ID" value="KKN02661.1"/>
    <property type="molecule type" value="Genomic_DNA"/>
</dbReference>
<comment type="caution">
    <text evidence="1">The sequence shown here is derived from an EMBL/GenBank/DDBJ whole genome shotgun (WGS) entry which is preliminary data.</text>
</comment>
<accession>A0A0F9PNJ6</accession>
<sequence>MMALRQGQREVALEETLVRKYLQGPYRIDADEKIVGVRVVEHGAPTVLVFLVEKLDDQEGS</sequence>
<evidence type="ECO:0000313" key="1">
    <source>
        <dbReference type="EMBL" id="KKN02661.1"/>
    </source>
</evidence>
<protein>
    <submittedName>
        <fullName evidence="1">Uncharacterized protein</fullName>
    </submittedName>
</protein>
<proteinExistence type="predicted"/>
<organism evidence="1">
    <name type="scientific">marine sediment metagenome</name>
    <dbReference type="NCBI Taxonomy" id="412755"/>
    <lineage>
        <taxon>unclassified sequences</taxon>
        <taxon>metagenomes</taxon>
        <taxon>ecological metagenomes</taxon>
    </lineage>
</organism>
<reference evidence="1" key="1">
    <citation type="journal article" date="2015" name="Nature">
        <title>Complex archaea that bridge the gap between prokaryotes and eukaryotes.</title>
        <authorList>
            <person name="Spang A."/>
            <person name="Saw J.H."/>
            <person name="Jorgensen S.L."/>
            <person name="Zaremba-Niedzwiedzka K."/>
            <person name="Martijn J."/>
            <person name="Lind A.E."/>
            <person name="van Eijk R."/>
            <person name="Schleper C."/>
            <person name="Guy L."/>
            <person name="Ettema T.J."/>
        </authorList>
    </citation>
    <scope>NUCLEOTIDE SEQUENCE</scope>
</reference>
<dbReference type="AlphaFoldDB" id="A0A0F9PNJ6"/>